<comment type="caution">
    <text evidence="1">The sequence shown here is derived from an EMBL/GenBank/DDBJ whole genome shotgun (WGS) entry which is preliminary data.</text>
</comment>
<evidence type="ECO:0000313" key="1">
    <source>
        <dbReference type="EMBL" id="GGO58875.1"/>
    </source>
</evidence>
<protein>
    <submittedName>
        <fullName evidence="1">Uncharacterized protein</fullName>
    </submittedName>
</protein>
<sequence>MTARELYGSLYEGVPDCAAVPTALPTTDNGLLPALVLIPDPSIPGTEVRDFAARHCFVPRQETARAADSQARWTLEPDGRVTVTFLSDEGAARIVLPADDRLTQWTAIARLSGGTISVMLLPGLPGHDLQSIGRRLAPRGGDYWHLSVGCTPA</sequence>
<proteinExistence type="predicted"/>
<reference evidence="2" key="1">
    <citation type="journal article" date="2019" name="Int. J. Syst. Evol. Microbiol.">
        <title>The Global Catalogue of Microorganisms (GCM) 10K type strain sequencing project: providing services to taxonomists for standard genome sequencing and annotation.</title>
        <authorList>
            <consortium name="The Broad Institute Genomics Platform"/>
            <consortium name="The Broad Institute Genome Sequencing Center for Infectious Disease"/>
            <person name="Wu L."/>
            <person name="Ma J."/>
        </authorList>
    </citation>
    <scope>NUCLEOTIDE SEQUENCE [LARGE SCALE GENOMIC DNA]</scope>
    <source>
        <strain evidence="2">CGMCC 4.7349</strain>
    </source>
</reference>
<dbReference type="Proteomes" id="UP000656881">
    <property type="component" value="Unassembled WGS sequence"/>
</dbReference>
<dbReference type="EMBL" id="BMNG01000026">
    <property type="protein sequence ID" value="GGO58875.1"/>
    <property type="molecule type" value="Genomic_DNA"/>
</dbReference>
<gene>
    <name evidence="1" type="ORF">GCM10012286_79180</name>
</gene>
<name>A0ABQ2MUG9_9ACTN</name>
<organism evidence="1 2">
    <name type="scientific">Streptomyces lasiicapitis</name>
    <dbReference type="NCBI Taxonomy" id="1923961"/>
    <lineage>
        <taxon>Bacteria</taxon>
        <taxon>Bacillati</taxon>
        <taxon>Actinomycetota</taxon>
        <taxon>Actinomycetes</taxon>
        <taxon>Kitasatosporales</taxon>
        <taxon>Streptomycetaceae</taxon>
        <taxon>Streptomyces</taxon>
    </lineage>
</organism>
<evidence type="ECO:0000313" key="2">
    <source>
        <dbReference type="Proteomes" id="UP000656881"/>
    </source>
</evidence>
<dbReference type="RefSeq" id="WP_189177540.1">
    <property type="nucleotide sequence ID" value="NZ_BMNG01000026.1"/>
</dbReference>
<accession>A0ABQ2MUG9</accession>
<keyword evidence="2" id="KW-1185">Reference proteome</keyword>